<dbReference type="Gene3D" id="1.25.40.10">
    <property type="entry name" value="Tetratricopeptide repeat domain"/>
    <property type="match status" value="1"/>
</dbReference>
<dbReference type="EMBL" id="JNBS01001106">
    <property type="protein sequence ID" value="OQS02596.1"/>
    <property type="molecule type" value="Genomic_DNA"/>
</dbReference>
<sequence length="168" mass="19392">MHNFTKIYHPYFHALSSFPDPEGSETVFLDMIQENPIMPATERWCIQTQIARTYQQRAKYNEGLKVLETIDNEVQADKKPDSVLKQEVRVRILTERARIYRDLKEKPKALTLLASAWSLVEATKSFPDDDLVLDVLHLLAMLQNDPQDKISWCKKAFTMASSSEHPDA</sequence>
<accession>A0A1V9ZX57</accession>
<reference evidence="1 2" key="1">
    <citation type="journal article" date="2014" name="Genome Biol. Evol.">
        <title>The secreted proteins of Achlya hypogyna and Thraustotheca clavata identify the ancestral oomycete secretome and reveal gene acquisitions by horizontal gene transfer.</title>
        <authorList>
            <person name="Misner I."/>
            <person name="Blouin N."/>
            <person name="Leonard G."/>
            <person name="Richards T.A."/>
            <person name="Lane C.E."/>
        </authorList>
    </citation>
    <scope>NUCLEOTIDE SEQUENCE [LARGE SCALE GENOMIC DNA]</scope>
    <source>
        <strain evidence="1 2">ATCC 34112</strain>
    </source>
</reference>
<keyword evidence="2" id="KW-1185">Reference proteome</keyword>
<dbReference type="Proteomes" id="UP000243217">
    <property type="component" value="Unassembled WGS sequence"/>
</dbReference>
<gene>
    <name evidence="1" type="ORF">THRCLA_05048</name>
</gene>
<dbReference type="AlphaFoldDB" id="A0A1V9ZX57"/>
<proteinExistence type="predicted"/>
<protein>
    <submittedName>
        <fullName evidence="1">Uncharacterized protein</fullName>
    </submittedName>
</protein>
<dbReference type="InterPro" id="IPR011990">
    <property type="entry name" value="TPR-like_helical_dom_sf"/>
</dbReference>
<comment type="caution">
    <text evidence="1">The sequence shown here is derived from an EMBL/GenBank/DDBJ whole genome shotgun (WGS) entry which is preliminary data.</text>
</comment>
<evidence type="ECO:0000313" key="1">
    <source>
        <dbReference type="EMBL" id="OQS02596.1"/>
    </source>
</evidence>
<evidence type="ECO:0000313" key="2">
    <source>
        <dbReference type="Proteomes" id="UP000243217"/>
    </source>
</evidence>
<organism evidence="1 2">
    <name type="scientific">Thraustotheca clavata</name>
    <dbReference type="NCBI Taxonomy" id="74557"/>
    <lineage>
        <taxon>Eukaryota</taxon>
        <taxon>Sar</taxon>
        <taxon>Stramenopiles</taxon>
        <taxon>Oomycota</taxon>
        <taxon>Saprolegniomycetes</taxon>
        <taxon>Saprolegniales</taxon>
        <taxon>Achlyaceae</taxon>
        <taxon>Thraustotheca</taxon>
    </lineage>
</organism>
<feature type="non-terminal residue" evidence="1">
    <location>
        <position position="168"/>
    </location>
</feature>
<name>A0A1V9ZX57_9STRA</name>